<evidence type="ECO:0000313" key="2">
    <source>
        <dbReference type="Proteomes" id="UP001266305"/>
    </source>
</evidence>
<evidence type="ECO:0000313" key="1">
    <source>
        <dbReference type="EMBL" id="KAK2099932.1"/>
    </source>
</evidence>
<organism evidence="1 2">
    <name type="scientific">Saguinus oedipus</name>
    <name type="common">Cotton-top tamarin</name>
    <name type="synonym">Oedipomidas oedipus</name>
    <dbReference type="NCBI Taxonomy" id="9490"/>
    <lineage>
        <taxon>Eukaryota</taxon>
        <taxon>Metazoa</taxon>
        <taxon>Chordata</taxon>
        <taxon>Craniata</taxon>
        <taxon>Vertebrata</taxon>
        <taxon>Euteleostomi</taxon>
        <taxon>Mammalia</taxon>
        <taxon>Eutheria</taxon>
        <taxon>Euarchontoglires</taxon>
        <taxon>Primates</taxon>
        <taxon>Haplorrhini</taxon>
        <taxon>Platyrrhini</taxon>
        <taxon>Cebidae</taxon>
        <taxon>Callitrichinae</taxon>
        <taxon>Saguinus</taxon>
    </lineage>
</organism>
<feature type="non-terminal residue" evidence="1">
    <location>
        <position position="1"/>
    </location>
</feature>
<reference evidence="1 2" key="1">
    <citation type="submission" date="2023-05" db="EMBL/GenBank/DDBJ databases">
        <title>B98-5 Cell Line De Novo Hybrid Assembly: An Optical Mapping Approach.</title>
        <authorList>
            <person name="Kananen K."/>
            <person name="Auerbach J.A."/>
            <person name="Kautto E."/>
            <person name="Blachly J.S."/>
        </authorList>
    </citation>
    <scope>NUCLEOTIDE SEQUENCE [LARGE SCALE GENOMIC DNA]</scope>
    <source>
        <strain evidence="1">B95-8</strain>
        <tissue evidence="1">Cell line</tissue>
    </source>
</reference>
<proteinExistence type="predicted"/>
<dbReference type="Proteomes" id="UP001266305">
    <property type="component" value="Unassembled WGS sequence"/>
</dbReference>
<keyword evidence="2" id="KW-1185">Reference proteome</keyword>
<dbReference type="EMBL" id="JASSZA010000010">
    <property type="protein sequence ID" value="KAK2099932.1"/>
    <property type="molecule type" value="Genomic_DNA"/>
</dbReference>
<accession>A0ABQ9US80</accession>
<protein>
    <submittedName>
        <fullName evidence="1">Uncharacterized protein</fullName>
    </submittedName>
</protein>
<name>A0ABQ9US80_SAGOE</name>
<comment type="caution">
    <text evidence="1">The sequence shown here is derived from an EMBL/GenBank/DDBJ whole genome shotgun (WGS) entry which is preliminary data.</text>
</comment>
<gene>
    <name evidence="1" type="ORF">P7K49_021280</name>
</gene>
<sequence>TRADRSKKLFRHYTVGSYDSFDTTRTLWSELLICAAHALGPPCMQLLGPSGLPPPAC</sequence>